<keyword evidence="7" id="KW-1185">Reference proteome</keyword>
<dbReference type="Proteomes" id="UP001058860">
    <property type="component" value="Chromosome"/>
</dbReference>
<evidence type="ECO:0000256" key="1">
    <source>
        <dbReference type="ARBA" id="ARBA00011063"/>
    </source>
</evidence>
<dbReference type="PANTHER" id="PTHR11717:SF7">
    <property type="entry name" value="LOW MOLECULAR WEIGHT PHOSPHOTYROSINE PROTEIN PHOSPHATASE"/>
    <property type="match status" value="1"/>
</dbReference>
<evidence type="ECO:0000313" key="7">
    <source>
        <dbReference type="Proteomes" id="UP001058860"/>
    </source>
</evidence>
<dbReference type="RefSeq" id="WP_353863451.1">
    <property type="nucleotide sequence ID" value="NZ_CP088295.1"/>
</dbReference>
<comment type="similarity">
    <text evidence="1">Belongs to the low molecular weight phosphotyrosine protein phosphatase family.</text>
</comment>
<keyword evidence="4" id="KW-0904">Protein phosphatase</keyword>
<name>A0ABY5PE38_9ACTN</name>
<dbReference type="Pfam" id="PF01451">
    <property type="entry name" value="LMWPc"/>
    <property type="match status" value="1"/>
</dbReference>
<evidence type="ECO:0000256" key="2">
    <source>
        <dbReference type="ARBA" id="ARBA00013064"/>
    </source>
</evidence>
<dbReference type="Gene3D" id="3.40.50.2300">
    <property type="match status" value="1"/>
</dbReference>
<dbReference type="PANTHER" id="PTHR11717">
    <property type="entry name" value="LOW MOLECULAR WEIGHT PROTEIN TYROSINE PHOSPHATASE"/>
    <property type="match status" value="1"/>
</dbReference>
<evidence type="ECO:0000256" key="3">
    <source>
        <dbReference type="ARBA" id="ARBA00022801"/>
    </source>
</evidence>
<keyword evidence="3" id="KW-0378">Hydrolase</keyword>
<reference evidence="7" key="1">
    <citation type="submission" date="2021-11" db="EMBL/GenBank/DDBJ databases">
        <title>Cultivation dependent microbiological survey of springs from the worlds oldest radium mine currently devoted to the extraction of radon-saturated water.</title>
        <authorList>
            <person name="Kapinusova G."/>
            <person name="Smrhova T."/>
            <person name="Strejcek M."/>
            <person name="Suman J."/>
            <person name="Jani K."/>
            <person name="Pajer P."/>
            <person name="Uhlik O."/>
        </authorList>
    </citation>
    <scope>NUCLEOTIDE SEQUENCE [LARGE SCALE GENOMIC DNA]</scope>
    <source>
        <strain evidence="7">J379</strain>
    </source>
</reference>
<proteinExistence type="inferred from homology"/>
<dbReference type="SMART" id="SM00226">
    <property type="entry name" value="LMWPc"/>
    <property type="match status" value="1"/>
</dbReference>
<dbReference type="InterPro" id="IPR036196">
    <property type="entry name" value="Ptyr_pPase_sf"/>
</dbReference>
<sequence>MRILFVCLGNICRSPTAEGVMRHLVEEAGIADRFVLDSAGTGGWHVGDPPDPRSREAARRRGIVVAGAARQVAVTDFHDFDLILAMDRANLRDLRAAAPADATAEIRLLREYDENSVGGGDLDVPDPYYGGEDGFDDVLDLVDVACRGVLRAIDETPADS</sequence>
<dbReference type="InterPro" id="IPR023485">
    <property type="entry name" value="Ptyr_pPase"/>
</dbReference>
<dbReference type="PRINTS" id="PR00719">
    <property type="entry name" value="LMWPTPASE"/>
</dbReference>
<dbReference type="CDD" id="cd16343">
    <property type="entry name" value="LMWPTP"/>
    <property type="match status" value="1"/>
</dbReference>
<evidence type="ECO:0000256" key="4">
    <source>
        <dbReference type="ARBA" id="ARBA00022912"/>
    </source>
</evidence>
<accession>A0ABY5PE38</accession>
<evidence type="ECO:0000313" key="6">
    <source>
        <dbReference type="EMBL" id="UUY02929.1"/>
    </source>
</evidence>
<feature type="domain" description="Phosphotyrosine protein phosphatase I" evidence="5">
    <location>
        <begin position="1"/>
        <end position="152"/>
    </location>
</feature>
<gene>
    <name evidence="6" type="ORF">LRS13_19920</name>
</gene>
<dbReference type="EC" id="3.1.3.48" evidence="2"/>
<dbReference type="InterPro" id="IPR017867">
    <property type="entry name" value="Tyr_phospatase_low_mol_wt"/>
</dbReference>
<organism evidence="6 7">
    <name type="scientific">Svornostia abyssi</name>
    <dbReference type="NCBI Taxonomy" id="2898438"/>
    <lineage>
        <taxon>Bacteria</taxon>
        <taxon>Bacillati</taxon>
        <taxon>Actinomycetota</taxon>
        <taxon>Thermoleophilia</taxon>
        <taxon>Solirubrobacterales</taxon>
        <taxon>Baekduiaceae</taxon>
        <taxon>Svornostia</taxon>
    </lineage>
</organism>
<evidence type="ECO:0000259" key="5">
    <source>
        <dbReference type="SMART" id="SM00226"/>
    </source>
</evidence>
<dbReference type="InterPro" id="IPR050438">
    <property type="entry name" value="LMW_PTPase"/>
</dbReference>
<protein>
    <recommendedName>
        <fullName evidence="2">protein-tyrosine-phosphatase</fullName>
        <ecNumber evidence="2">3.1.3.48</ecNumber>
    </recommendedName>
</protein>
<dbReference type="SUPFAM" id="SSF52788">
    <property type="entry name" value="Phosphotyrosine protein phosphatases I"/>
    <property type="match status" value="1"/>
</dbReference>
<dbReference type="EMBL" id="CP088295">
    <property type="protein sequence ID" value="UUY02929.1"/>
    <property type="molecule type" value="Genomic_DNA"/>
</dbReference>